<protein>
    <submittedName>
        <fullName evidence="2">Uncharacterized protein</fullName>
    </submittedName>
</protein>
<dbReference type="AlphaFoldDB" id="A0A543IE06"/>
<feature type="compositionally biased region" description="Basic residues" evidence="1">
    <location>
        <begin position="85"/>
        <end position="102"/>
    </location>
</feature>
<reference evidence="2 3" key="1">
    <citation type="submission" date="2019-06" db="EMBL/GenBank/DDBJ databases">
        <title>Sequencing the genomes of 1000 actinobacteria strains.</title>
        <authorList>
            <person name="Klenk H.-P."/>
        </authorList>
    </citation>
    <scope>NUCLEOTIDE SEQUENCE [LARGE SCALE GENOMIC DNA]</scope>
    <source>
        <strain evidence="2 3">DSM 45043</strain>
    </source>
</reference>
<organism evidence="2 3">
    <name type="scientific">Actinomadura hallensis</name>
    <dbReference type="NCBI Taxonomy" id="337895"/>
    <lineage>
        <taxon>Bacteria</taxon>
        <taxon>Bacillati</taxon>
        <taxon>Actinomycetota</taxon>
        <taxon>Actinomycetes</taxon>
        <taxon>Streptosporangiales</taxon>
        <taxon>Thermomonosporaceae</taxon>
        <taxon>Actinomadura</taxon>
    </lineage>
</organism>
<dbReference type="Proteomes" id="UP000316706">
    <property type="component" value="Unassembled WGS sequence"/>
</dbReference>
<evidence type="ECO:0000313" key="2">
    <source>
        <dbReference type="EMBL" id="TQM68819.1"/>
    </source>
</evidence>
<comment type="caution">
    <text evidence="2">The sequence shown here is derived from an EMBL/GenBank/DDBJ whole genome shotgun (WGS) entry which is preliminary data.</text>
</comment>
<feature type="region of interest" description="Disordered" evidence="1">
    <location>
        <begin position="190"/>
        <end position="257"/>
    </location>
</feature>
<feature type="compositionally biased region" description="Low complexity" evidence="1">
    <location>
        <begin position="103"/>
        <end position="114"/>
    </location>
</feature>
<dbReference type="EMBL" id="VFPO01000001">
    <property type="protein sequence ID" value="TQM68819.1"/>
    <property type="molecule type" value="Genomic_DNA"/>
</dbReference>
<sequence length="343" mass="36638">MHTSAARRITPPKGRAPPRLRKAARRPRCRLPSPGHRTPSSLGTGYPNSGKPDAREARHARGHGPGAGPAAAASSCSRLATRTNSWRHRYRTPQPTRHRCPQRGRPPGACGARHAPARRRGGLPRRGSEPLPAPYAGPTLGAMATGHQHGTASSGSGERVRTRRHTHAMAPQGVCRHGCGRLLAPRARARVDSWGQRRRVPSSRGDVLPGSGSGARTGPRHARARRRGGWPCRGRGPLPASCGPQRPLARSFPGTELGRRRWPRLAEDAGACTKRGTQESVAVGAGSRRGCGRMPGAAELIDGAGRLVACDGPWRCRCRASSSAPVRQLALDTRCDARRRHAS</sequence>
<proteinExistence type="predicted"/>
<evidence type="ECO:0000313" key="3">
    <source>
        <dbReference type="Proteomes" id="UP000316706"/>
    </source>
</evidence>
<keyword evidence="3" id="KW-1185">Reference proteome</keyword>
<feature type="compositionally biased region" description="Polar residues" evidence="1">
    <location>
        <begin position="74"/>
        <end position="84"/>
    </location>
</feature>
<evidence type="ECO:0000256" key="1">
    <source>
        <dbReference type="SAM" id="MobiDB-lite"/>
    </source>
</evidence>
<name>A0A543IE06_9ACTN</name>
<feature type="compositionally biased region" description="Basic residues" evidence="1">
    <location>
        <begin position="16"/>
        <end position="29"/>
    </location>
</feature>
<feature type="compositionally biased region" description="Polar residues" evidence="1">
    <location>
        <begin position="38"/>
        <end position="47"/>
    </location>
</feature>
<gene>
    <name evidence="2" type="ORF">FHX41_2487</name>
</gene>
<feature type="region of interest" description="Disordered" evidence="1">
    <location>
        <begin position="1"/>
        <end position="133"/>
    </location>
</feature>
<feature type="compositionally biased region" description="Basic residues" evidence="1">
    <location>
        <begin position="218"/>
        <end position="228"/>
    </location>
</feature>
<accession>A0A543IE06</accession>